<dbReference type="SUPFAM" id="SSF54285">
    <property type="entry name" value="MoaD/ThiS"/>
    <property type="match status" value="1"/>
</dbReference>
<dbReference type="Pfam" id="PF02597">
    <property type="entry name" value="ThiS"/>
    <property type="match status" value="1"/>
</dbReference>
<dbReference type="EMBL" id="CP159289">
    <property type="protein sequence ID" value="XCH22862.1"/>
    <property type="molecule type" value="Genomic_DNA"/>
</dbReference>
<dbReference type="Gene3D" id="3.10.20.30">
    <property type="match status" value="1"/>
</dbReference>
<accession>A0AAU8FG52</accession>
<dbReference type="InterPro" id="IPR012675">
    <property type="entry name" value="Beta-grasp_dom_sf"/>
</dbReference>
<dbReference type="AlphaFoldDB" id="A0AAU8FG52"/>
<dbReference type="PANTHER" id="PTHR34472">
    <property type="entry name" value="SULFUR CARRIER PROTEIN THIS"/>
    <property type="match status" value="1"/>
</dbReference>
<sequence length="80" mass="8339">MEITINGQSREIAASCTLGQIVSELFPSGDHGTPANVADVSRVKGIAIAINQSVVPKSDWPTRLLSPNDHVTVITATQGG</sequence>
<proteinExistence type="predicted"/>
<dbReference type="CDD" id="cd00565">
    <property type="entry name" value="Ubl_ThiS"/>
    <property type="match status" value="1"/>
</dbReference>
<reference evidence="1" key="1">
    <citation type="submission" date="2024-06" db="EMBL/GenBank/DDBJ databases">
        <title>Sequencing and assembly of the genome of Dyadobacter sp. strain 676, a symbiont of Cyamopsis tetragonoloba.</title>
        <authorList>
            <person name="Guro P."/>
            <person name="Sazanova A."/>
            <person name="Kuznetsova I."/>
            <person name="Belimov A."/>
            <person name="Safronova V."/>
        </authorList>
    </citation>
    <scope>NUCLEOTIDE SEQUENCE</scope>
    <source>
        <strain evidence="1">676</strain>
    </source>
</reference>
<protein>
    <submittedName>
        <fullName evidence="1">Sulfur carrier protein ThiS</fullName>
    </submittedName>
</protein>
<dbReference type="InterPro" id="IPR010035">
    <property type="entry name" value="Thi_S"/>
</dbReference>
<dbReference type="PANTHER" id="PTHR34472:SF1">
    <property type="entry name" value="SULFUR CARRIER PROTEIN THIS"/>
    <property type="match status" value="1"/>
</dbReference>
<organism evidence="1">
    <name type="scientific">Dyadobacter sp. 676</name>
    <dbReference type="NCBI Taxonomy" id="3088362"/>
    <lineage>
        <taxon>Bacteria</taxon>
        <taxon>Pseudomonadati</taxon>
        <taxon>Bacteroidota</taxon>
        <taxon>Cytophagia</taxon>
        <taxon>Cytophagales</taxon>
        <taxon>Spirosomataceae</taxon>
        <taxon>Dyadobacter</taxon>
    </lineage>
</organism>
<dbReference type="InterPro" id="IPR016155">
    <property type="entry name" value="Mopterin_synth/thiamin_S_b"/>
</dbReference>
<dbReference type="InterPro" id="IPR003749">
    <property type="entry name" value="ThiS/MoaD-like"/>
</dbReference>
<gene>
    <name evidence="1" type="primary">thiS</name>
    <name evidence="1" type="ORF">ABV298_21335</name>
</gene>
<name>A0AAU8FG52_9BACT</name>
<dbReference type="NCBIfam" id="TIGR01683">
    <property type="entry name" value="thiS"/>
    <property type="match status" value="1"/>
</dbReference>
<evidence type="ECO:0000313" key="1">
    <source>
        <dbReference type="EMBL" id="XCH22862.1"/>
    </source>
</evidence>
<dbReference type="RefSeq" id="WP_353718189.1">
    <property type="nucleotide sequence ID" value="NZ_CP159289.1"/>
</dbReference>